<dbReference type="RefSeq" id="WP_114695617.1">
    <property type="nucleotide sequence ID" value="NZ_QQOH01000002.1"/>
</dbReference>
<dbReference type="Gene3D" id="3.90.1200.10">
    <property type="match status" value="1"/>
</dbReference>
<dbReference type="SUPFAM" id="SSF56112">
    <property type="entry name" value="Protein kinase-like (PK-like)"/>
    <property type="match status" value="1"/>
</dbReference>
<reference evidence="1 2" key="1">
    <citation type="submission" date="2018-07" db="EMBL/GenBank/DDBJ databases">
        <title>Motiliproteus coralliicola sp. nov., a bacterium isolated from Coral.</title>
        <authorList>
            <person name="Wang G."/>
        </authorList>
    </citation>
    <scope>NUCLEOTIDE SEQUENCE [LARGE SCALE GENOMIC DNA]</scope>
    <source>
        <strain evidence="1 2">C34</strain>
    </source>
</reference>
<dbReference type="OrthoDB" id="179763at2"/>
<evidence type="ECO:0000313" key="2">
    <source>
        <dbReference type="Proteomes" id="UP000253769"/>
    </source>
</evidence>
<accession>A0A369WMN8</accession>
<protein>
    <submittedName>
        <fullName evidence="1">Uncharacterized protein</fullName>
    </submittedName>
</protein>
<sequence length="357" mass="40904">MIVTVQPNSNALFSNYWKRKIDDAGATLDWPLAQTGEPDYCVFIPQMGLVIKHLDSSSRRFICEHFSRAGRQHYWLWKLWLAAVSWAPRWFAPATVRIALDGDLVYFGNSIIEYDFARKRVSKLYKEPLAPYLCESLNYIDDTIDHLEGGGVRVSSDLRPGRPLDYRNEASLLEEGFSTALQIIQCRNLPAHHQQVSVGSYAKNLAQTLPEACINPYFSELISSLSKEADNVVLSLSHGDFKPENIIHHRQQFWLIDWEVASMRSELHDVMNIVIHPAVHGIDYPSNSPWTLLERLSYQLLGREVDRSFLITALRLALVEKYCLYMNSGRWDSCLEQTAKDWCDGVDRLKRLLGGTQ</sequence>
<dbReference type="InterPro" id="IPR011009">
    <property type="entry name" value="Kinase-like_dom_sf"/>
</dbReference>
<keyword evidence="2" id="KW-1185">Reference proteome</keyword>
<evidence type="ECO:0000313" key="1">
    <source>
        <dbReference type="EMBL" id="RDE22982.1"/>
    </source>
</evidence>
<comment type="caution">
    <text evidence="1">The sequence shown here is derived from an EMBL/GenBank/DDBJ whole genome shotgun (WGS) entry which is preliminary data.</text>
</comment>
<dbReference type="AlphaFoldDB" id="A0A369WMN8"/>
<dbReference type="EMBL" id="QQOH01000002">
    <property type="protein sequence ID" value="RDE22982.1"/>
    <property type="molecule type" value="Genomic_DNA"/>
</dbReference>
<dbReference type="Proteomes" id="UP000253769">
    <property type="component" value="Unassembled WGS sequence"/>
</dbReference>
<gene>
    <name evidence="1" type="ORF">DV711_10575</name>
</gene>
<organism evidence="1 2">
    <name type="scientific">Motiliproteus coralliicola</name>
    <dbReference type="NCBI Taxonomy" id="2283196"/>
    <lineage>
        <taxon>Bacteria</taxon>
        <taxon>Pseudomonadati</taxon>
        <taxon>Pseudomonadota</taxon>
        <taxon>Gammaproteobacteria</taxon>
        <taxon>Oceanospirillales</taxon>
        <taxon>Oceanospirillaceae</taxon>
        <taxon>Motiliproteus</taxon>
    </lineage>
</organism>
<name>A0A369WMN8_9GAMM</name>
<proteinExistence type="predicted"/>